<reference evidence="2" key="4">
    <citation type="journal article" date="2023" name="Commun. Biol.">
        <title>Suspicions of two bridgehead invasions of Xylella fastidiosa subsp. multiplex in France.</title>
        <authorList>
            <person name="Dupas E."/>
            <person name="Durand K."/>
            <person name="Rieux A."/>
            <person name="Briand M."/>
            <person name="Pruvost O."/>
            <person name="Cunty A."/>
            <person name="Denance N."/>
            <person name="Donnadieu C."/>
            <person name="Legendre B."/>
            <person name="Lopez-Roques C."/>
            <person name="Cesbron S."/>
            <person name="Ravigne V."/>
            <person name="Jacques M.A."/>
        </authorList>
    </citation>
    <scope>NUCLEOTIDE SEQUENCE</scope>
    <source>
        <strain evidence="2">CFBP8070</strain>
    </source>
</reference>
<name>A0A9Q4MHP8_XYLFS</name>
<reference evidence="2" key="3">
    <citation type="submission" date="2021-11" db="EMBL/GenBank/DDBJ databases">
        <authorList>
            <person name="Denance N."/>
            <person name="Briand M."/>
            <person name="Dupas E."/>
            <person name="Durand K."/>
            <person name="Legendre B."/>
            <person name="Cunty A."/>
            <person name="Donnadieu C."/>
            <person name="Lopez Roques C."/>
            <person name="Cesbron S."/>
            <person name="Jacques M.A."/>
        </authorList>
    </citation>
    <scope>NUCLEOTIDE SEQUENCE</scope>
    <source>
        <strain evidence="2">CFBP8070</strain>
    </source>
</reference>
<dbReference type="EMBL" id="JAJKGN010000001">
    <property type="protein sequence ID" value="MDC6407524.1"/>
    <property type="molecule type" value="Genomic_DNA"/>
</dbReference>
<comment type="caution">
    <text evidence="3">The sequence shown here is derived from an EMBL/GenBank/DDBJ whole genome shotgun (WGS) entry which is preliminary data.</text>
</comment>
<gene>
    <name evidence="3" type="ORF">FG476_05785</name>
    <name evidence="2" type="ORF">LOK82_02055</name>
</gene>
<sequence length="210" mass="23159">MFLNWRSATRSTADVSSIAQQMDTSHGLHSNHRHPSKPIPCSTVTRSTKLKNIRNIHSRRYNAPHAFIPSLSLAATIPAATPPQMALQHIAHTPALADTHTQSPTAIWLPNSTSNATWPIWPAHHPAWMQSTLSKADLTMSTSGPYGCGCRQSHWRRCYNIGISTEDIRLHTASGTASQQCTVQHIGLLSGKETRTVEILRLKHAAQQMP</sequence>
<protein>
    <submittedName>
        <fullName evidence="3">Uncharacterized protein</fullName>
    </submittedName>
</protein>
<dbReference type="Proteomes" id="UP001220702">
    <property type="component" value="Unassembled WGS sequence"/>
</dbReference>
<feature type="compositionally biased region" description="Polar residues" evidence="1">
    <location>
        <begin position="13"/>
        <end position="28"/>
    </location>
</feature>
<reference evidence="3" key="2">
    <citation type="journal article" date="2020" name="Appl. Environ. Microbiol.">
        <title>Multiple intercontinental introductions associated with the emergence of a plant pathogen in Europe.</title>
        <authorList>
            <person name="Landa B.B."/>
            <person name="Castillo A.I."/>
            <person name="Giampetruzzi A."/>
            <person name="Kahn A."/>
            <person name="Roman-Ecija M."/>
            <person name="Velasco-Amo M.P."/>
            <person name="Navas-Cortes J.A."/>
            <person name="Marco-Noales E."/>
            <person name="Barbe S."/>
            <person name="Moralejo E."/>
            <person name="Coletta-Filho H.D."/>
            <person name="Saldarelli P."/>
            <person name="Saponari M."/>
            <person name="Almeida R.P.P."/>
        </authorList>
    </citation>
    <scope>NUCLEOTIDE SEQUENCE</scope>
    <source>
        <strain evidence="3">XYL1981</strain>
    </source>
</reference>
<dbReference type="Proteomes" id="UP000474061">
    <property type="component" value="Unassembled WGS sequence"/>
</dbReference>
<feature type="region of interest" description="Disordered" evidence="1">
    <location>
        <begin position="13"/>
        <end position="43"/>
    </location>
</feature>
<evidence type="ECO:0000313" key="3">
    <source>
        <dbReference type="EMBL" id="MRU23599.1"/>
    </source>
</evidence>
<accession>A0A9Q4MHP8</accession>
<evidence type="ECO:0000313" key="2">
    <source>
        <dbReference type="EMBL" id="MDC6407524.1"/>
    </source>
</evidence>
<dbReference type="EMBL" id="VDCJ01000341">
    <property type="protein sequence ID" value="MRU23599.1"/>
    <property type="molecule type" value="Genomic_DNA"/>
</dbReference>
<evidence type="ECO:0000313" key="4">
    <source>
        <dbReference type="Proteomes" id="UP000474061"/>
    </source>
</evidence>
<reference evidence="3" key="1">
    <citation type="submission" date="2019-05" db="EMBL/GenBank/DDBJ databases">
        <authorList>
            <person name="Castillo A."/>
            <person name="Giampetruzzi A."/>
            <person name="Landa B."/>
            <person name="Saponari M."/>
            <person name="Almeida R.P.P."/>
            <person name="Moralejo E."/>
            <person name="Marco-Noales E."/>
            <person name="Velasco-Amo M.P."/>
            <person name="Roman-Ecija M."/>
            <person name="Navarro I."/>
            <person name="Monterde A."/>
            <person name="Barbe S."/>
        </authorList>
    </citation>
    <scope>NUCLEOTIDE SEQUENCE</scope>
    <source>
        <strain evidence="3">XYL1981</strain>
    </source>
</reference>
<evidence type="ECO:0000256" key="1">
    <source>
        <dbReference type="SAM" id="MobiDB-lite"/>
    </source>
</evidence>
<proteinExistence type="predicted"/>
<dbReference type="AlphaFoldDB" id="A0A9Q4MHP8"/>
<organism evidence="3 4">
    <name type="scientific">Xylella fastidiosa subsp. multiplex</name>
    <dbReference type="NCBI Taxonomy" id="644357"/>
    <lineage>
        <taxon>Bacteria</taxon>
        <taxon>Pseudomonadati</taxon>
        <taxon>Pseudomonadota</taxon>
        <taxon>Gammaproteobacteria</taxon>
        <taxon>Lysobacterales</taxon>
        <taxon>Lysobacteraceae</taxon>
        <taxon>Xylella</taxon>
    </lineage>
</organism>